<evidence type="ECO:0000313" key="2">
    <source>
        <dbReference type="Proteomes" id="UP000503447"/>
    </source>
</evidence>
<protein>
    <recommendedName>
        <fullName evidence="3">TIGR02996 domain-containing protein</fullName>
    </recommendedName>
</protein>
<sequence length="357" mass="38744">MPRRPWSLPADAPYPPGWEPFLAAIKAEMFDDTPRLVFADWLQENGDEDRAEFIRLQCRRHPLPFDDPAARELDSRIEALLKANMARWLSGFPSWFRQEHAGSFTRGFVTHCAPSGARFLKDGAAITRLTPIDALNLRRVTAGALRAPALAEVGGLFLAIVDSARVEALAGHPNLGALRYLFLSNGIRNDLSYRQTVHLGRAAVRALVANPSLGGLQQFELNGTKHGDAVTFGIAAGAFARLEGLALYHSNLSPDGLKALVTSAAAPSLSDLCLAGNHFSDAGVRHLVESRALRRLECLNFVGCGLTAESARLLADWPGLRTVRWLELSENGLSEADADLIRGSPHTVALTYLGVGR</sequence>
<dbReference type="SUPFAM" id="SSF52047">
    <property type="entry name" value="RNI-like"/>
    <property type="match status" value="1"/>
</dbReference>
<keyword evidence="2" id="KW-1185">Reference proteome</keyword>
<dbReference type="AlphaFoldDB" id="A0A6M5YHE1"/>
<dbReference type="InterPro" id="IPR032675">
    <property type="entry name" value="LRR_dom_sf"/>
</dbReference>
<dbReference type="NCBIfam" id="TIGR02996">
    <property type="entry name" value="rpt_mate_G_obs"/>
    <property type="match status" value="1"/>
</dbReference>
<dbReference type="Proteomes" id="UP000503447">
    <property type="component" value="Chromosome"/>
</dbReference>
<dbReference type="RefSeq" id="WP_227254748.1">
    <property type="nucleotide sequence ID" value="NZ_CP053452.2"/>
</dbReference>
<dbReference type="EMBL" id="CP053452">
    <property type="protein sequence ID" value="QJW93378.1"/>
    <property type="molecule type" value="Genomic_DNA"/>
</dbReference>
<reference evidence="2" key="1">
    <citation type="submission" date="2020-05" db="EMBL/GenBank/DDBJ databases">
        <title>Frigoriglobus tundricola gen. nov., sp. nov., a psychrotolerant cellulolytic planctomycete of the family Gemmataceae with two divergent copies of 16S rRNA gene.</title>
        <authorList>
            <person name="Kulichevskaya I.S."/>
            <person name="Ivanova A.A."/>
            <person name="Naumoff D.G."/>
            <person name="Beletsky A.V."/>
            <person name="Rijpstra W.I.C."/>
            <person name="Sinninghe Damste J.S."/>
            <person name="Mardanov A.V."/>
            <person name="Ravin N.V."/>
            <person name="Dedysh S.N."/>
        </authorList>
    </citation>
    <scope>NUCLEOTIDE SEQUENCE [LARGE SCALE GENOMIC DNA]</scope>
    <source>
        <strain evidence="2">PL17</strain>
    </source>
</reference>
<proteinExistence type="predicted"/>
<evidence type="ECO:0008006" key="3">
    <source>
        <dbReference type="Google" id="ProtNLM"/>
    </source>
</evidence>
<dbReference type="InterPro" id="IPR014338">
    <property type="entry name" value="CHP02996_rpt-companion-dom"/>
</dbReference>
<gene>
    <name evidence="1" type="ORF">FTUN_0884</name>
</gene>
<dbReference type="KEGG" id="ftj:FTUN_0884"/>
<dbReference type="Gene3D" id="3.80.10.10">
    <property type="entry name" value="Ribonuclease Inhibitor"/>
    <property type="match status" value="1"/>
</dbReference>
<name>A0A6M5YHE1_9BACT</name>
<evidence type="ECO:0000313" key="1">
    <source>
        <dbReference type="EMBL" id="QJW93378.1"/>
    </source>
</evidence>
<accession>A0A6M5YHE1</accession>
<organism evidence="1 2">
    <name type="scientific">Frigoriglobus tundricola</name>
    <dbReference type="NCBI Taxonomy" id="2774151"/>
    <lineage>
        <taxon>Bacteria</taxon>
        <taxon>Pseudomonadati</taxon>
        <taxon>Planctomycetota</taxon>
        <taxon>Planctomycetia</taxon>
        <taxon>Gemmatales</taxon>
        <taxon>Gemmataceae</taxon>
        <taxon>Frigoriglobus</taxon>
    </lineage>
</organism>